<feature type="binding site" evidence="12">
    <location>
        <begin position="54"/>
        <end position="57"/>
    </location>
    <ligand>
        <name>substrate</name>
    </ligand>
</feature>
<evidence type="ECO:0000256" key="2">
    <source>
        <dbReference type="ARBA" id="ARBA00004778"/>
    </source>
</evidence>
<organism evidence="16 17">
    <name type="scientific">Orbilia brochopaga</name>
    <dbReference type="NCBI Taxonomy" id="3140254"/>
    <lineage>
        <taxon>Eukaryota</taxon>
        <taxon>Fungi</taxon>
        <taxon>Dikarya</taxon>
        <taxon>Ascomycota</taxon>
        <taxon>Pezizomycotina</taxon>
        <taxon>Orbiliomycetes</taxon>
        <taxon>Orbiliales</taxon>
        <taxon>Orbiliaceae</taxon>
        <taxon>Orbilia</taxon>
    </lineage>
</organism>
<dbReference type="InterPro" id="IPR004007">
    <property type="entry name" value="DhaL_dom"/>
</dbReference>
<dbReference type="InterPro" id="IPR012734">
    <property type="entry name" value="DhaK_ATP"/>
</dbReference>
<dbReference type="Gene3D" id="3.40.50.10440">
    <property type="entry name" value="Dihydroxyacetone kinase, domain 1"/>
    <property type="match status" value="1"/>
</dbReference>
<evidence type="ECO:0000313" key="16">
    <source>
        <dbReference type="EMBL" id="KAK6359151.1"/>
    </source>
</evidence>
<reference evidence="16 17" key="1">
    <citation type="submission" date="2019-10" db="EMBL/GenBank/DDBJ databases">
        <authorList>
            <person name="Palmer J.M."/>
        </authorList>
    </citation>
    <scope>NUCLEOTIDE SEQUENCE [LARGE SCALE GENOMIC DNA]</scope>
    <source>
        <strain evidence="16 17">TWF696</strain>
    </source>
</reference>
<evidence type="ECO:0008006" key="18">
    <source>
        <dbReference type="Google" id="ProtNLM"/>
    </source>
</evidence>
<evidence type="ECO:0000256" key="1">
    <source>
        <dbReference type="ARBA" id="ARBA00003264"/>
    </source>
</evidence>
<dbReference type="PANTHER" id="PTHR28629:SF1">
    <property type="entry name" value="YALI0F01606P"/>
    <property type="match status" value="1"/>
</dbReference>
<dbReference type="FunFam" id="3.30.1180.20:FF:000001">
    <property type="entry name" value="Dihydroxyacetone kinase 1"/>
    <property type="match status" value="1"/>
</dbReference>
<dbReference type="Pfam" id="PF02734">
    <property type="entry name" value="Dak2"/>
    <property type="match status" value="1"/>
</dbReference>
<keyword evidence="7" id="KW-0319">Glycerol metabolism</keyword>
<keyword evidence="17" id="KW-1185">Reference proteome</keyword>
<feature type="compositionally biased region" description="Low complexity" evidence="13">
    <location>
        <begin position="363"/>
        <end position="376"/>
    </location>
</feature>
<evidence type="ECO:0000256" key="8">
    <source>
        <dbReference type="ARBA" id="ARBA00022840"/>
    </source>
</evidence>
<evidence type="ECO:0000256" key="12">
    <source>
        <dbReference type="PIRSR" id="PIRSR612734-2"/>
    </source>
</evidence>
<feature type="region of interest" description="Disordered" evidence="13">
    <location>
        <begin position="354"/>
        <end position="381"/>
    </location>
</feature>
<dbReference type="Pfam" id="PF02733">
    <property type="entry name" value="Dak1"/>
    <property type="match status" value="1"/>
</dbReference>
<evidence type="ECO:0000259" key="14">
    <source>
        <dbReference type="PROSITE" id="PS51480"/>
    </source>
</evidence>
<evidence type="ECO:0000256" key="11">
    <source>
        <dbReference type="PIRSR" id="PIRSR612734-1"/>
    </source>
</evidence>
<feature type="domain" description="DhaK" evidence="15">
    <location>
        <begin position="9"/>
        <end position="348"/>
    </location>
</feature>
<comment type="caution">
    <text evidence="16">The sequence shown here is derived from an EMBL/GenBank/DDBJ whole genome shotgun (WGS) entry which is preliminary data.</text>
</comment>
<evidence type="ECO:0000256" key="4">
    <source>
        <dbReference type="ARBA" id="ARBA00022679"/>
    </source>
</evidence>
<feature type="active site" description="Tele-hemiaminal-histidine intermediate" evidence="11">
    <location>
        <position position="219"/>
    </location>
</feature>
<feature type="binding site" evidence="12">
    <location>
        <position position="110"/>
    </location>
    <ligand>
        <name>substrate</name>
    </ligand>
</feature>
<dbReference type="NCBIfam" id="TIGR02361">
    <property type="entry name" value="dak_ATP"/>
    <property type="match status" value="1"/>
</dbReference>
<keyword evidence="6" id="KW-0418">Kinase</keyword>
<dbReference type="Gene3D" id="1.25.40.340">
    <property type="match status" value="1"/>
</dbReference>
<dbReference type="GO" id="GO:0050354">
    <property type="term" value="F:triokinase activity"/>
    <property type="evidence" value="ECO:0007669"/>
    <property type="project" value="UniProtKB-EC"/>
</dbReference>
<dbReference type="SUPFAM" id="SSF82549">
    <property type="entry name" value="DAK1/DegV-like"/>
    <property type="match status" value="1"/>
</dbReference>
<dbReference type="EMBL" id="JAVHNQ010000001">
    <property type="protein sequence ID" value="KAK6359151.1"/>
    <property type="molecule type" value="Genomic_DNA"/>
</dbReference>
<dbReference type="FunFam" id="3.40.50.10440:FF:000001">
    <property type="entry name" value="Dihydroxyacetone kinase, DhaK subunit"/>
    <property type="match status" value="1"/>
</dbReference>
<keyword evidence="5" id="KW-0547">Nucleotide-binding</keyword>
<dbReference type="Gene3D" id="3.30.1180.20">
    <property type="entry name" value="Dihydroxyacetone kinase, domain 2"/>
    <property type="match status" value="1"/>
</dbReference>
<comment type="catalytic activity">
    <reaction evidence="9">
        <text>D-glyceraldehyde + ATP = D-glyceraldehyde 3-phosphate + ADP + H(+)</text>
        <dbReference type="Rhea" id="RHEA:13941"/>
        <dbReference type="ChEBI" id="CHEBI:15378"/>
        <dbReference type="ChEBI" id="CHEBI:17378"/>
        <dbReference type="ChEBI" id="CHEBI:30616"/>
        <dbReference type="ChEBI" id="CHEBI:59776"/>
        <dbReference type="ChEBI" id="CHEBI:456216"/>
        <dbReference type="EC" id="2.7.1.28"/>
    </reaction>
</comment>
<evidence type="ECO:0000256" key="10">
    <source>
        <dbReference type="ARBA" id="ARBA00048898"/>
    </source>
</evidence>
<evidence type="ECO:0000256" key="5">
    <source>
        <dbReference type="ARBA" id="ARBA00022741"/>
    </source>
</evidence>
<comment type="function">
    <text evidence="1">Catalyzes both the phosphorylation of dihydroxyacetone and of glyceraldehyde.</text>
</comment>
<dbReference type="PROSITE" id="PS51481">
    <property type="entry name" value="DHAK"/>
    <property type="match status" value="1"/>
</dbReference>
<dbReference type="SUPFAM" id="SSF101473">
    <property type="entry name" value="DhaL-like"/>
    <property type="match status" value="1"/>
</dbReference>
<evidence type="ECO:0000259" key="15">
    <source>
        <dbReference type="PROSITE" id="PS51481"/>
    </source>
</evidence>
<dbReference type="GO" id="GO:0005524">
    <property type="term" value="F:ATP binding"/>
    <property type="evidence" value="ECO:0007669"/>
    <property type="project" value="UniProtKB-KW"/>
</dbReference>
<dbReference type="InterPro" id="IPR036117">
    <property type="entry name" value="DhaL_dom_sf"/>
</dbReference>
<name>A0AAV9VDZ8_9PEZI</name>
<gene>
    <name evidence="16" type="ORF">TWF696_000319</name>
</gene>
<dbReference type="InterPro" id="IPR004006">
    <property type="entry name" value="DhaK_dom"/>
</dbReference>
<sequence length="590" mass="62041">MSTKHFFHEYDGLVVKSLRGLCHANPSLSLLPKHKVVYNSTHDPSKVAIVSGGGSGHEPAWSGYVGRGMLAAAVNGDIFGSPSASQVLAGIDSVKSEKGTILVITNYTGDKLHFGLACEKARAKGMEVAVLAVTDDVALGRERAGMVGRRGLAGNVLGLKILGAAAEAGCGFEECLAIGRAVNANLVTVGASLDHCHVLGRINHDKVPEDVCVLGMGIHNEPGLLHISPLPAPEVLVKQMLEFLLDPNDEDRAFVKFEQGDEVALLVNNFGGTSLLEIQALADEAVTQLNKTWSISPTRTFCGTFETSLNGPGFSISLLNISGAAREQKTTAAAITRLLDAPTDAPGWPRVTYSNPVATKPSNGVNGTYTNGTTNTASLSGDRQLDPTLMYDAVKRACERAIASEPDLTTWDMEMGDGDCGESVKTVCQTILHSLPPPPSASPSLLYLLSLLATSIDSMGGTLGAIFGIFLASFTASIRRQAADATNATLFANAAYDALQGLKSHSGARVGDRTVMDALIPFCEAFRESGRFEEAVGAGVAGAEGTRGMKARFGRATYVKGREGYVEPPDPGAWAVREMLIGVLEVVDGK</sequence>
<dbReference type="GO" id="GO:0019563">
    <property type="term" value="P:glycerol catabolic process"/>
    <property type="evidence" value="ECO:0007669"/>
    <property type="project" value="TreeGrafter"/>
</dbReference>
<evidence type="ECO:0000256" key="9">
    <source>
        <dbReference type="ARBA" id="ARBA00047974"/>
    </source>
</evidence>
<dbReference type="AlphaFoldDB" id="A0AAV9VDZ8"/>
<dbReference type="GO" id="GO:0005829">
    <property type="term" value="C:cytosol"/>
    <property type="evidence" value="ECO:0007669"/>
    <property type="project" value="TreeGrafter"/>
</dbReference>
<feature type="domain" description="DhaL" evidence="14">
    <location>
        <begin position="388"/>
        <end position="585"/>
    </location>
</feature>
<evidence type="ECO:0000256" key="13">
    <source>
        <dbReference type="SAM" id="MobiDB-lite"/>
    </source>
</evidence>
<evidence type="ECO:0000256" key="7">
    <source>
        <dbReference type="ARBA" id="ARBA00022798"/>
    </source>
</evidence>
<comment type="catalytic activity">
    <reaction evidence="10">
        <text>dihydroxyacetone + ATP = dihydroxyacetone phosphate + ADP + H(+)</text>
        <dbReference type="Rhea" id="RHEA:15773"/>
        <dbReference type="ChEBI" id="CHEBI:15378"/>
        <dbReference type="ChEBI" id="CHEBI:16016"/>
        <dbReference type="ChEBI" id="CHEBI:30616"/>
        <dbReference type="ChEBI" id="CHEBI:57642"/>
        <dbReference type="ChEBI" id="CHEBI:456216"/>
        <dbReference type="EC" id="2.7.1.29"/>
    </reaction>
</comment>
<comment type="pathway">
    <text evidence="2">Polyol metabolism; glycerol fermentation; glycerone phosphate from glycerol (oxidative route): step 2/2.</text>
</comment>
<dbReference type="GO" id="GO:0004371">
    <property type="term" value="F:glycerone kinase activity"/>
    <property type="evidence" value="ECO:0007669"/>
    <property type="project" value="UniProtKB-EC"/>
</dbReference>
<evidence type="ECO:0000256" key="3">
    <source>
        <dbReference type="ARBA" id="ARBA00008757"/>
    </source>
</evidence>
<keyword evidence="4" id="KW-0808">Transferase</keyword>
<evidence type="ECO:0000313" key="17">
    <source>
        <dbReference type="Proteomes" id="UP001375240"/>
    </source>
</evidence>
<dbReference type="SMART" id="SM01120">
    <property type="entry name" value="Dak2"/>
    <property type="match status" value="1"/>
</dbReference>
<keyword evidence="8" id="KW-0067">ATP-binding</keyword>
<dbReference type="InterPro" id="IPR050861">
    <property type="entry name" value="Dihydroxyacetone_Kinase"/>
</dbReference>
<dbReference type="PROSITE" id="PS51480">
    <property type="entry name" value="DHAL"/>
    <property type="match status" value="1"/>
</dbReference>
<accession>A0AAV9VDZ8</accession>
<proteinExistence type="inferred from homology"/>
<protein>
    <recommendedName>
        <fullName evidence="18">Dihydroxyacetone kinase</fullName>
    </recommendedName>
</protein>
<comment type="similarity">
    <text evidence="3">Belongs to the dihydroxyacetone kinase (DAK) family.</text>
</comment>
<evidence type="ECO:0000256" key="6">
    <source>
        <dbReference type="ARBA" id="ARBA00022777"/>
    </source>
</evidence>
<dbReference type="PANTHER" id="PTHR28629">
    <property type="entry name" value="TRIOKINASE/FMN CYCLASE"/>
    <property type="match status" value="1"/>
</dbReference>
<dbReference type="Proteomes" id="UP001375240">
    <property type="component" value="Unassembled WGS sequence"/>
</dbReference>